<dbReference type="CDD" id="cd16029">
    <property type="entry name" value="4-S"/>
    <property type="match status" value="1"/>
</dbReference>
<sequence>MRHIALAFAAVSTTASAEPPSILHIIADDLGWNDVGFHGSEIPTPNIDRLSKQSVVFNRFYVSPICSPTRAGCLTGRYPFRFGIWNGVCNPQSRHGLPGDELTIAEWLGEHGYRHRGLIGKWHLGLASTRFHPLEHGFTEFLGHYNGAIDYFSHERHGELDWHRNHESLRQDGYSTDLLGDAAVEFVTNRPTPFHLLVAFNAPHSPLQAKRDDLDAVGFDSAGPRCPNTDKGIAKRESAPDYGEEGKGNTKRQTFAAMTRSMDENIGRILDALDRRNIADNTLVVFHSDNGADPKHGGSNQPLRGNKFTTWEGGVRVVALARWPGKFDKGSRFGGPVCYLDLFPTFATATGSTAPEGLDGTDLLPALTGRGALPKREILLGKDTVISGEWKRRGDQLFDVESDPEESHNVADLHPQIFTRLGSRLARFTRLSGPPVESSATRTGSWPPIDWKLPEEPPSP</sequence>
<dbReference type="Gene3D" id="3.30.1120.10">
    <property type="match status" value="1"/>
</dbReference>
<reference evidence="4 5" key="1">
    <citation type="submission" date="2021-06" db="EMBL/GenBank/DDBJ databases">
        <title>Complete genome of Haloferula helveola possessing various polysaccharide degrading enzymes.</title>
        <authorList>
            <person name="Takami H."/>
            <person name="Huang C."/>
            <person name="Hamasaki K."/>
        </authorList>
    </citation>
    <scope>NUCLEOTIDE SEQUENCE [LARGE SCALE GENOMIC DNA]</scope>
    <source>
        <strain evidence="4 5">CN-1</strain>
    </source>
</reference>
<dbReference type="PANTHER" id="PTHR42693">
    <property type="entry name" value="ARYLSULFATASE FAMILY MEMBER"/>
    <property type="match status" value="1"/>
</dbReference>
<feature type="compositionally biased region" description="Basic and acidic residues" evidence="2">
    <location>
        <begin position="232"/>
        <end position="248"/>
    </location>
</feature>
<protein>
    <submittedName>
        <fullName evidence="4">Arylsulfatase</fullName>
    </submittedName>
</protein>
<dbReference type="PANTHER" id="PTHR42693:SF27">
    <property type="entry name" value="ARYLSULFATASE B [PRECURSOR]"/>
    <property type="match status" value="1"/>
</dbReference>
<dbReference type="InterPro" id="IPR017850">
    <property type="entry name" value="Alkaline_phosphatase_core_sf"/>
</dbReference>
<dbReference type="SUPFAM" id="SSF53649">
    <property type="entry name" value="Alkaline phosphatase-like"/>
    <property type="match status" value="1"/>
</dbReference>
<evidence type="ECO:0000313" key="5">
    <source>
        <dbReference type="Proteomes" id="UP001374893"/>
    </source>
</evidence>
<feature type="region of interest" description="Disordered" evidence="2">
    <location>
        <begin position="432"/>
        <end position="460"/>
    </location>
</feature>
<dbReference type="InterPro" id="IPR000917">
    <property type="entry name" value="Sulfatase_N"/>
</dbReference>
<dbReference type="Proteomes" id="UP001374893">
    <property type="component" value="Chromosome"/>
</dbReference>
<gene>
    <name evidence="4" type="primary">arsB</name>
    <name evidence="4" type="ORF">HAHE_33580</name>
</gene>
<comment type="similarity">
    <text evidence="1">Belongs to the sulfatase family.</text>
</comment>
<dbReference type="InterPro" id="IPR050738">
    <property type="entry name" value="Sulfatase"/>
</dbReference>
<keyword evidence="5" id="KW-1185">Reference proteome</keyword>
<evidence type="ECO:0000256" key="2">
    <source>
        <dbReference type="SAM" id="MobiDB-lite"/>
    </source>
</evidence>
<feature type="domain" description="Sulfatase N-terminal" evidence="3">
    <location>
        <begin position="20"/>
        <end position="351"/>
    </location>
</feature>
<dbReference type="EMBL" id="AP024702">
    <property type="protein sequence ID" value="BCX49450.1"/>
    <property type="molecule type" value="Genomic_DNA"/>
</dbReference>
<dbReference type="Gene3D" id="3.40.720.10">
    <property type="entry name" value="Alkaline Phosphatase, subunit A"/>
    <property type="match status" value="1"/>
</dbReference>
<dbReference type="Pfam" id="PF00884">
    <property type="entry name" value="Sulfatase"/>
    <property type="match status" value="1"/>
</dbReference>
<organism evidence="4 5">
    <name type="scientific">Haloferula helveola</name>
    <dbReference type="NCBI Taxonomy" id="490095"/>
    <lineage>
        <taxon>Bacteria</taxon>
        <taxon>Pseudomonadati</taxon>
        <taxon>Verrucomicrobiota</taxon>
        <taxon>Verrucomicrobiia</taxon>
        <taxon>Verrucomicrobiales</taxon>
        <taxon>Verrucomicrobiaceae</taxon>
        <taxon>Haloferula</taxon>
    </lineage>
</organism>
<dbReference type="RefSeq" id="WP_338686050.1">
    <property type="nucleotide sequence ID" value="NZ_AP024702.1"/>
</dbReference>
<name>A0ABM7RCT0_9BACT</name>
<accession>A0ABM7RCT0</accession>
<proteinExistence type="inferred from homology"/>
<feature type="region of interest" description="Disordered" evidence="2">
    <location>
        <begin position="225"/>
        <end position="250"/>
    </location>
</feature>
<evidence type="ECO:0000313" key="4">
    <source>
        <dbReference type="EMBL" id="BCX49450.1"/>
    </source>
</evidence>
<evidence type="ECO:0000259" key="3">
    <source>
        <dbReference type="Pfam" id="PF00884"/>
    </source>
</evidence>
<evidence type="ECO:0000256" key="1">
    <source>
        <dbReference type="ARBA" id="ARBA00008779"/>
    </source>
</evidence>